<dbReference type="SUPFAM" id="SSF50939">
    <property type="entry name" value="Sialidases"/>
    <property type="match status" value="1"/>
</dbReference>
<dbReference type="GO" id="GO:0004308">
    <property type="term" value="F:exo-alpha-sialidase activity"/>
    <property type="evidence" value="ECO:0007669"/>
    <property type="project" value="UniProtKB-EC"/>
</dbReference>
<dbReference type="HOGENOM" id="CLU_024620_0_0_10"/>
<evidence type="ECO:0000313" key="7">
    <source>
        <dbReference type="Proteomes" id="UP000002772"/>
    </source>
</evidence>
<comment type="catalytic activity">
    <reaction evidence="1">
        <text>Hydrolysis of alpha-(2-&gt;3)-, alpha-(2-&gt;6)-, alpha-(2-&gt;8)- glycosidic linkages of terminal sialic acid residues in oligosaccharides, glycoproteins, glycolipids, colominic acid and synthetic substrates.</text>
        <dbReference type="EC" id="3.2.1.18"/>
    </reaction>
</comment>
<evidence type="ECO:0000256" key="2">
    <source>
        <dbReference type="ARBA" id="ARBA00009348"/>
    </source>
</evidence>
<dbReference type="InterPro" id="IPR011040">
    <property type="entry name" value="Sialidase"/>
</dbReference>
<dbReference type="GO" id="GO:0009313">
    <property type="term" value="P:oligosaccharide catabolic process"/>
    <property type="evidence" value="ECO:0007669"/>
    <property type="project" value="TreeGrafter"/>
</dbReference>
<dbReference type="EMBL" id="GL945017">
    <property type="protein sequence ID" value="EGN55763.1"/>
    <property type="molecule type" value="Genomic_DNA"/>
</dbReference>
<feature type="chain" id="PRO_5003375772" description="exo-alpha-sialidase" evidence="4">
    <location>
        <begin position="21"/>
        <end position="513"/>
    </location>
</feature>
<dbReference type="PANTHER" id="PTHR10628">
    <property type="entry name" value="SIALIDASE"/>
    <property type="match status" value="1"/>
</dbReference>
<dbReference type="eggNOG" id="COG4409">
    <property type="taxonomic scope" value="Bacteria"/>
</dbReference>
<dbReference type="InterPro" id="IPR036278">
    <property type="entry name" value="Sialidase_sf"/>
</dbReference>
<feature type="domain" description="Sialidase" evidence="5">
    <location>
        <begin position="208"/>
        <end position="484"/>
    </location>
</feature>
<dbReference type="InterPro" id="IPR026856">
    <property type="entry name" value="Sialidase_fam"/>
</dbReference>
<evidence type="ECO:0000256" key="3">
    <source>
        <dbReference type="ARBA" id="ARBA00012733"/>
    </source>
</evidence>
<organism evidence="6 7">
    <name type="scientific">Hallella multisaccharivorax DSM 17128</name>
    <dbReference type="NCBI Taxonomy" id="688246"/>
    <lineage>
        <taxon>Bacteria</taxon>
        <taxon>Pseudomonadati</taxon>
        <taxon>Bacteroidota</taxon>
        <taxon>Bacteroidia</taxon>
        <taxon>Bacteroidales</taxon>
        <taxon>Prevotellaceae</taxon>
        <taxon>Hallella</taxon>
    </lineage>
</organism>
<dbReference type="Pfam" id="PF13088">
    <property type="entry name" value="BNR_2"/>
    <property type="match status" value="1"/>
</dbReference>
<evidence type="ECO:0000259" key="5">
    <source>
        <dbReference type="Pfam" id="PF13088"/>
    </source>
</evidence>
<dbReference type="AlphaFoldDB" id="F8NA33"/>
<gene>
    <name evidence="6" type="ORF">Premu_0277</name>
</gene>
<dbReference type="RefSeq" id="WP_007572508.1">
    <property type="nucleotide sequence ID" value="NZ_BPTS01000001.1"/>
</dbReference>
<evidence type="ECO:0000313" key="6">
    <source>
        <dbReference type="EMBL" id="EGN55763.1"/>
    </source>
</evidence>
<dbReference type="STRING" id="688246.Premu_0277"/>
<dbReference type="GO" id="GO:0006689">
    <property type="term" value="P:ganglioside catabolic process"/>
    <property type="evidence" value="ECO:0007669"/>
    <property type="project" value="TreeGrafter"/>
</dbReference>
<reference evidence="7" key="1">
    <citation type="journal article" date="2011" name="Stand. Genomic Sci.">
        <title>Non-contiguous finished genome sequence of the opportunistic oral pathogen Prevotella multisaccharivorax type strain (PPPA20).</title>
        <authorList>
            <person name="Pati A."/>
            <person name="Gronow S."/>
            <person name="Lu M."/>
            <person name="Lapidus A."/>
            <person name="Nolan M."/>
            <person name="Lucas S."/>
            <person name="Hammon N."/>
            <person name="Deshpande S."/>
            <person name="Cheng J.F."/>
            <person name="Tapia R."/>
            <person name="Han C."/>
            <person name="Goodwin L."/>
            <person name="Pitluck S."/>
            <person name="Liolios K."/>
            <person name="Pagani I."/>
            <person name="Mavromatis K."/>
            <person name="Mikhailova N."/>
            <person name="Huntemann M."/>
            <person name="Chen A."/>
            <person name="Palaniappan K."/>
            <person name="Land M."/>
            <person name="Hauser L."/>
            <person name="Detter J.C."/>
            <person name="Brambilla E.M."/>
            <person name="Rohde M."/>
            <person name="Goker M."/>
            <person name="Woyke T."/>
            <person name="Bristow J."/>
            <person name="Eisen J.A."/>
            <person name="Markowitz V."/>
            <person name="Hugenholtz P."/>
            <person name="Kyrpides N.C."/>
            <person name="Klenk H.P."/>
            <person name="Ivanova N."/>
        </authorList>
    </citation>
    <scope>NUCLEOTIDE SEQUENCE [LARGE SCALE GENOMIC DNA]</scope>
    <source>
        <strain evidence="7">DSM 17128</strain>
    </source>
</reference>
<dbReference type="EC" id="3.2.1.18" evidence="3"/>
<dbReference type="CDD" id="cd15482">
    <property type="entry name" value="Sialidase_non-viral"/>
    <property type="match status" value="1"/>
</dbReference>
<feature type="signal peptide" evidence="4">
    <location>
        <begin position="1"/>
        <end position="20"/>
    </location>
</feature>
<dbReference type="Gene3D" id="2.120.10.10">
    <property type="match status" value="1"/>
</dbReference>
<dbReference type="Proteomes" id="UP000002772">
    <property type="component" value="Unassembled WGS sequence"/>
</dbReference>
<protein>
    <recommendedName>
        <fullName evidence="3">exo-alpha-sialidase</fullName>
        <ecNumber evidence="3">3.2.1.18</ecNumber>
    </recommendedName>
</protein>
<accession>F8NA33</accession>
<comment type="similarity">
    <text evidence="2">Belongs to the glycosyl hydrolase 33 family.</text>
</comment>
<name>F8NA33_9BACT</name>
<keyword evidence="6" id="KW-0378">Hydrolase</keyword>
<sequence>MLNKILLLFTCLISATVTQAADVTVFQGYQTTGQGNRNSVLLKIKMPKDSVFIRTMNVTLKGNTLKNIEGIKVYQSTFNDFPADPHPQCLAAIKPKGNRLQLKLKASKTNKPAFLFLTADVCKNATQGDSLDAKITSMVINGHLTPVEGDPAYAQKIFKTQHFLGVPDTYGSHYYRIPAMVVAHDGSIVTAFDKRFNNLGDAGSHRIDLVVRRSIDNGCTWTEPLTIAQGQGQGTFDFGFGDPALVVTKSGRIICLSCAGNKNFWDGQADVAMMYSDDNGKTWTQPADLVHQLLDNQVDTMTNALRPYGFFVTSGRGICTTDGTVMFACNYKNAKGVIREFIMYSKDEGKHWTLDGNLAYLRADESKLLQMNDGRIMVSVRQKGARGFNMTKTKELDWGQQWRNGMLSGAACNADILYYSRETEGKEDIILHTIPLTIPSLQRANLCLFASKDAGKTWKNICQLQAGAASYSTMDRLPDGSLAIFYEDESNGVDNWTMNYILIDSKSLLKMFQ</sequence>
<dbReference type="GO" id="GO:0005737">
    <property type="term" value="C:cytoplasm"/>
    <property type="evidence" value="ECO:0007669"/>
    <property type="project" value="TreeGrafter"/>
</dbReference>
<keyword evidence="4" id="KW-0732">Signal</keyword>
<dbReference type="PANTHER" id="PTHR10628:SF30">
    <property type="entry name" value="EXO-ALPHA-SIALIDASE"/>
    <property type="match status" value="1"/>
</dbReference>
<keyword evidence="7" id="KW-1185">Reference proteome</keyword>
<evidence type="ECO:0000256" key="1">
    <source>
        <dbReference type="ARBA" id="ARBA00000427"/>
    </source>
</evidence>
<dbReference type="GO" id="GO:0016020">
    <property type="term" value="C:membrane"/>
    <property type="evidence" value="ECO:0007669"/>
    <property type="project" value="TreeGrafter"/>
</dbReference>
<proteinExistence type="inferred from homology"/>
<evidence type="ECO:0000256" key="4">
    <source>
        <dbReference type="SAM" id="SignalP"/>
    </source>
</evidence>